<dbReference type="InterPro" id="IPR054031">
    <property type="entry name" value="XylR_PBP1"/>
</dbReference>
<protein>
    <submittedName>
        <fullName evidence="5">DNA-binding transcriptional regulator</fullName>
    </submittedName>
</protein>
<dbReference type="RefSeq" id="WP_345925881.1">
    <property type="nucleotide sequence ID" value="NZ_JBDIVF010000002.1"/>
</dbReference>
<keyword evidence="2 5" id="KW-0238">DNA-binding</keyword>
<comment type="caution">
    <text evidence="5">The sequence shown here is derived from an EMBL/GenBank/DDBJ whole genome shotgun (WGS) entry which is preliminary data.</text>
</comment>
<dbReference type="SMART" id="SM00342">
    <property type="entry name" value="HTH_ARAC"/>
    <property type="match status" value="1"/>
</dbReference>
<reference evidence="5 6" key="1">
    <citation type="submission" date="2024-07" db="EMBL/GenBank/DDBJ databases">
        <title>Uliginosibacterium paludis KCTC:42655.</title>
        <authorList>
            <person name="Kim M.K."/>
        </authorList>
    </citation>
    <scope>NUCLEOTIDE SEQUENCE [LARGE SCALE GENOMIC DNA]</scope>
    <source>
        <strain evidence="5 6">KCTC 42655</strain>
    </source>
</reference>
<feature type="domain" description="HTH araC/xylS-type" evidence="4">
    <location>
        <begin position="297"/>
        <end position="395"/>
    </location>
</feature>
<dbReference type="PROSITE" id="PS01124">
    <property type="entry name" value="HTH_ARAC_FAMILY_2"/>
    <property type="match status" value="1"/>
</dbReference>
<name>A0ABV2CS92_9RHOO</name>
<dbReference type="PANTHER" id="PTHR30146:SF24">
    <property type="entry name" value="XYLOSE OPERON REGULATORY PROTEIN"/>
    <property type="match status" value="1"/>
</dbReference>
<dbReference type="CDD" id="cd01543">
    <property type="entry name" value="PBP1_XylR"/>
    <property type="match status" value="1"/>
</dbReference>
<keyword evidence="6" id="KW-1185">Reference proteome</keyword>
<dbReference type="Pfam" id="PF12833">
    <property type="entry name" value="HTH_18"/>
    <property type="match status" value="1"/>
</dbReference>
<dbReference type="Proteomes" id="UP001548590">
    <property type="component" value="Unassembled WGS sequence"/>
</dbReference>
<gene>
    <name evidence="5" type="ORF">ABVT11_13190</name>
</gene>
<dbReference type="Gene3D" id="3.40.50.2300">
    <property type="match status" value="2"/>
</dbReference>
<evidence type="ECO:0000256" key="2">
    <source>
        <dbReference type="ARBA" id="ARBA00023125"/>
    </source>
</evidence>
<proteinExistence type="predicted"/>
<accession>A0ABV2CS92</accession>
<dbReference type="InterPro" id="IPR046335">
    <property type="entry name" value="LacI/GalR-like_sensor"/>
</dbReference>
<dbReference type="GO" id="GO:0003677">
    <property type="term" value="F:DNA binding"/>
    <property type="evidence" value="ECO:0007669"/>
    <property type="project" value="UniProtKB-KW"/>
</dbReference>
<evidence type="ECO:0000313" key="5">
    <source>
        <dbReference type="EMBL" id="MET1490786.1"/>
    </source>
</evidence>
<evidence type="ECO:0000256" key="3">
    <source>
        <dbReference type="ARBA" id="ARBA00023163"/>
    </source>
</evidence>
<sequence length="399" mass="44383">MSPVLHQPVSQKTLRVALLFNANKVYDREIIAGIGQYLSSTRTAWDLYMEEDFRCRPQQMADWNGDGIIADFDDPDIAALVGKLSCPVVAVGSSYAEAASYPEGIPYVATDNQAILRMACEHLLAAGLPRMALYSMPARPDNRWALEREHAFRAQLALTGEQAEIWRGDHTDSRSWQQHLDSLAAWLHSLPKPVGIIAVNDARARHVLQACLATGIAVPEEVAVVGIDNDPISQTLTRIPLSSVIQGTREMGQTAARLLSRLIHGARECPRPVLVPPAGMQVATSSQHEALRNPYVMRARHYIRQYAGQGIKAEQVVDHIGIARSTLDAHFRKELGRTIHDEIMLTKLARAQELLRSGRQSCARIAEQCGFTSLQYMHAVFKRELGCTPREYQHSQRSN</sequence>
<dbReference type="Pfam" id="PF13377">
    <property type="entry name" value="Peripla_BP_3"/>
    <property type="match status" value="1"/>
</dbReference>
<dbReference type="SUPFAM" id="SSF53822">
    <property type="entry name" value="Periplasmic binding protein-like I"/>
    <property type="match status" value="1"/>
</dbReference>
<dbReference type="InterPro" id="IPR018060">
    <property type="entry name" value="HTH_AraC"/>
</dbReference>
<dbReference type="Gene3D" id="1.10.10.60">
    <property type="entry name" value="Homeodomain-like"/>
    <property type="match status" value="1"/>
</dbReference>
<dbReference type="InterPro" id="IPR009057">
    <property type="entry name" value="Homeodomain-like_sf"/>
</dbReference>
<dbReference type="EMBL" id="JBEWLZ010000007">
    <property type="protein sequence ID" value="MET1490786.1"/>
    <property type="molecule type" value="Genomic_DNA"/>
</dbReference>
<dbReference type="SUPFAM" id="SSF46689">
    <property type="entry name" value="Homeodomain-like"/>
    <property type="match status" value="1"/>
</dbReference>
<evidence type="ECO:0000259" key="4">
    <source>
        <dbReference type="PROSITE" id="PS01124"/>
    </source>
</evidence>
<keyword evidence="1" id="KW-0805">Transcription regulation</keyword>
<evidence type="ECO:0000256" key="1">
    <source>
        <dbReference type="ARBA" id="ARBA00023015"/>
    </source>
</evidence>
<dbReference type="PANTHER" id="PTHR30146">
    <property type="entry name" value="LACI-RELATED TRANSCRIPTIONAL REPRESSOR"/>
    <property type="match status" value="1"/>
</dbReference>
<evidence type="ECO:0000313" key="6">
    <source>
        <dbReference type="Proteomes" id="UP001548590"/>
    </source>
</evidence>
<organism evidence="5 6">
    <name type="scientific">Uliginosibacterium paludis</name>
    <dbReference type="NCBI Taxonomy" id="1615952"/>
    <lineage>
        <taxon>Bacteria</taxon>
        <taxon>Pseudomonadati</taxon>
        <taxon>Pseudomonadota</taxon>
        <taxon>Betaproteobacteria</taxon>
        <taxon>Rhodocyclales</taxon>
        <taxon>Zoogloeaceae</taxon>
        <taxon>Uliginosibacterium</taxon>
    </lineage>
</organism>
<dbReference type="InterPro" id="IPR028082">
    <property type="entry name" value="Peripla_BP_I"/>
</dbReference>
<keyword evidence="3" id="KW-0804">Transcription</keyword>
<dbReference type="Pfam" id="PF22177">
    <property type="entry name" value="PBP1_XylR"/>
    <property type="match status" value="1"/>
</dbReference>